<keyword evidence="10" id="KW-1185">Reference proteome</keyword>
<evidence type="ECO:0000256" key="5">
    <source>
        <dbReference type="ARBA" id="ARBA00023004"/>
    </source>
</evidence>
<feature type="region of interest" description="Disordered" evidence="7">
    <location>
        <begin position="1"/>
        <end position="37"/>
    </location>
</feature>
<feature type="binding site" evidence="6">
    <location>
        <position position="163"/>
    </location>
    <ligand>
        <name>Fe cation</name>
        <dbReference type="ChEBI" id="CHEBI:24875"/>
        <note>catalytic</note>
    </ligand>
</feature>
<dbReference type="AlphaFoldDB" id="A0AAQ3SGL0"/>
<evidence type="ECO:0000256" key="4">
    <source>
        <dbReference type="ARBA" id="ARBA00023002"/>
    </source>
</evidence>
<evidence type="ECO:0000256" key="6">
    <source>
        <dbReference type="PIRSR" id="PIRSR604574-2"/>
    </source>
</evidence>
<dbReference type="Gene3D" id="2.60.120.590">
    <property type="entry name" value="Alpha-ketoglutarate-dependent dioxygenase AlkB-like"/>
    <property type="match status" value="2"/>
</dbReference>
<proteinExistence type="inferred from homology"/>
<dbReference type="GO" id="GO:0035515">
    <property type="term" value="F:oxidative RNA demethylase activity"/>
    <property type="evidence" value="ECO:0007669"/>
    <property type="project" value="TreeGrafter"/>
</dbReference>
<dbReference type="PANTHER" id="PTHR16557:SF2">
    <property type="entry name" value="NUCLEIC ACID DIOXYGENASE ALKBH1"/>
    <property type="match status" value="1"/>
</dbReference>
<keyword evidence="2 6" id="KW-0479">Metal-binding</keyword>
<protein>
    <recommendedName>
        <fullName evidence="8">Alpha-ketoglutarate-dependent dioxygenase AlkB-like domain-containing protein</fullName>
    </recommendedName>
</protein>
<sequence>MSQPSTQPFDLCPDHNESMKAKTTIPQGHKKRKAGESSTDAALVQHMRPGMVLLKGFVKPEDQVKMVHVCRQLGSGPGGFYRPSYKNGAKLNLWMMSLGNNWDPTKRSYGPTRPFDGAQAPAIPEGFKMIAQTANSTASEFPQINPDICIVNYYANSGKLGLHQDKDESKSSLSQGLPFISISIGDTAEFLFGDTRDKNKATKVNLESGDILILGEESRLLFHGIFHVKTNTAPTWLKEETGLQPRRMSQPSMQPFDLCPSYQESTKAKTTIPREQKKRKAGESSTEAASVQHLRPGMVLLKGFVKPEDQIGMVSMCRQLGKGPGGFYRPSLKNGAKLNLWMMSLGKNWDPTARSYGPTRPFDGAQAPTIPDAFKIIAQTANSTASEFPQINPDICIVNHYTNSGKLGLHRDKDESESSLTKGTSVLVVHDALVVVTLF</sequence>
<dbReference type="EMBL" id="CP144745">
    <property type="protein sequence ID" value="WVZ51916.1"/>
    <property type="molecule type" value="Genomic_DNA"/>
</dbReference>
<organism evidence="9 10">
    <name type="scientific">Paspalum notatum var. saurae</name>
    <dbReference type="NCBI Taxonomy" id="547442"/>
    <lineage>
        <taxon>Eukaryota</taxon>
        <taxon>Viridiplantae</taxon>
        <taxon>Streptophyta</taxon>
        <taxon>Embryophyta</taxon>
        <taxon>Tracheophyta</taxon>
        <taxon>Spermatophyta</taxon>
        <taxon>Magnoliopsida</taxon>
        <taxon>Liliopsida</taxon>
        <taxon>Poales</taxon>
        <taxon>Poaceae</taxon>
        <taxon>PACMAD clade</taxon>
        <taxon>Panicoideae</taxon>
        <taxon>Andropogonodae</taxon>
        <taxon>Paspaleae</taxon>
        <taxon>Paspalinae</taxon>
        <taxon>Paspalum</taxon>
    </lineage>
</organism>
<dbReference type="GO" id="GO:0008198">
    <property type="term" value="F:ferrous iron binding"/>
    <property type="evidence" value="ECO:0007669"/>
    <property type="project" value="TreeGrafter"/>
</dbReference>
<feature type="binding site" evidence="6">
    <location>
        <position position="165"/>
    </location>
    <ligand>
        <name>Fe cation</name>
        <dbReference type="ChEBI" id="CHEBI:24875"/>
        <note>catalytic</note>
    </ligand>
</feature>
<evidence type="ECO:0000256" key="2">
    <source>
        <dbReference type="ARBA" id="ARBA00022723"/>
    </source>
</evidence>
<accession>A0AAQ3SGL0</accession>
<dbReference type="Proteomes" id="UP001341281">
    <property type="component" value="Chromosome 01"/>
</dbReference>
<evidence type="ECO:0000256" key="7">
    <source>
        <dbReference type="SAM" id="MobiDB-lite"/>
    </source>
</evidence>
<evidence type="ECO:0000256" key="1">
    <source>
        <dbReference type="ARBA" id="ARBA00007879"/>
    </source>
</evidence>
<dbReference type="GO" id="GO:0005737">
    <property type="term" value="C:cytoplasm"/>
    <property type="evidence" value="ECO:0007669"/>
    <property type="project" value="TreeGrafter"/>
</dbReference>
<dbReference type="GO" id="GO:0035513">
    <property type="term" value="P:oxidative RNA demethylation"/>
    <property type="evidence" value="ECO:0007669"/>
    <property type="project" value="TreeGrafter"/>
</dbReference>
<reference evidence="9 10" key="1">
    <citation type="submission" date="2024-02" db="EMBL/GenBank/DDBJ databases">
        <title>High-quality chromosome-scale genome assembly of Pensacola bahiagrass (Paspalum notatum Flugge var. saurae).</title>
        <authorList>
            <person name="Vega J.M."/>
            <person name="Podio M."/>
            <person name="Orjuela J."/>
            <person name="Siena L.A."/>
            <person name="Pessino S.C."/>
            <person name="Combes M.C."/>
            <person name="Mariac C."/>
            <person name="Albertini E."/>
            <person name="Pupilli F."/>
            <person name="Ortiz J.P.A."/>
            <person name="Leblanc O."/>
        </authorList>
    </citation>
    <scope>NUCLEOTIDE SEQUENCE [LARGE SCALE GENOMIC DNA]</scope>
    <source>
        <strain evidence="9">R1</strain>
        <tissue evidence="9">Leaf</tissue>
    </source>
</reference>
<feature type="binding site" evidence="6">
    <location>
        <position position="223"/>
    </location>
    <ligand>
        <name>Fe cation</name>
        <dbReference type="ChEBI" id="CHEBI:24875"/>
        <note>catalytic</note>
    </ligand>
</feature>
<dbReference type="InterPro" id="IPR037151">
    <property type="entry name" value="AlkB-like_sf"/>
</dbReference>
<keyword evidence="4" id="KW-0560">Oxidoreductase</keyword>
<evidence type="ECO:0000256" key="3">
    <source>
        <dbReference type="ARBA" id="ARBA00022964"/>
    </source>
</evidence>
<name>A0AAQ3SGL0_PASNO</name>
<dbReference type="SUPFAM" id="SSF51197">
    <property type="entry name" value="Clavaminate synthase-like"/>
    <property type="match status" value="2"/>
</dbReference>
<evidence type="ECO:0000259" key="8">
    <source>
        <dbReference type="Pfam" id="PF13532"/>
    </source>
</evidence>
<gene>
    <name evidence="9" type="ORF">U9M48_003016</name>
</gene>
<dbReference type="GO" id="GO:0035516">
    <property type="term" value="F:broad specificity oxidative DNA demethylase activity"/>
    <property type="evidence" value="ECO:0007669"/>
    <property type="project" value="TreeGrafter"/>
</dbReference>
<dbReference type="PANTHER" id="PTHR16557">
    <property type="entry name" value="ALKYLATED DNA REPAIR PROTEIN ALKB-RELATED"/>
    <property type="match status" value="1"/>
</dbReference>
<comment type="similarity">
    <text evidence="1">Belongs to the alkB family.</text>
</comment>
<dbReference type="Pfam" id="PF13532">
    <property type="entry name" value="2OG-FeII_Oxy_2"/>
    <property type="match status" value="2"/>
</dbReference>
<keyword evidence="3" id="KW-0223">Dioxygenase</keyword>
<dbReference type="InterPro" id="IPR027450">
    <property type="entry name" value="AlkB-like"/>
</dbReference>
<dbReference type="InterPro" id="IPR004574">
    <property type="entry name" value="Alkb"/>
</dbReference>
<comment type="cofactor">
    <cofactor evidence="6">
        <name>Fe(2+)</name>
        <dbReference type="ChEBI" id="CHEBI:29033"/>
    </cofactor>
    <text evidence="6">Binds 1 Fe(2+) ion per subunit.</text>
</comment>
<evidence type="ECO:0000313" key="10">
    <source>
        <dbReference type="Proteomes" id="UP001341281"/>
    </source>
</evidence>
<keyword evidence="5 6" id="KW-0408">Iron</keyword>
<evidence type="ECO:0000313" key="9">
    <source>
        <dbReference type="EMBL" id="WVZ51916.1"/>
    </source>
</evidence>
<feature type="domain" description="Alpha-ketoglutarate-dependent dioxygenase AlkB-like" evidence="8">
    <location>
        <begin position="297"/>
        <end position="417"/>
    </location>
</feature>
<feature type="domain" description="Alpha-ketoglutarate-dependent dioxygenase AlkB-like" evidence="8">
    <location>
        <begin position="50"/>
        <end position="241"/>
    </location>
</feature>
<feature type="region of interest" description="Disordered" evidence="7">
    <location>
        <begin position="265"/>
        <end position="289"/>
    </location>
</feature>